<sequence>MKDYSGVNREAVKVTSNMSVSSFVEAVKGLPKTDNPKVFNDNLRKFADVKDKGSDMVEVVSWDEEEKASRWLSFCAVGVFKKFAGVSSVTERLREKNILSSCYYLGDKNILWSFKSIDDRNAFIRSRNLWEDLFSFVSGWSSAITPQCRLSWVEFRGIPLNVWCGEFFLKLGWAVGEPLLIEKKTLNRENLFRGKVLTLIPNGVSCPSDTAVLVGAGVNAPIMKQTFPRIEQLKASCSKTSEAVADKSTTFQLSVTKKSASRRVVQFELGLGSGKDMGSGFGNTKNSFLVKPKLACGLPKRAQLKEIGSIINNEDINKSAAHIGQPNMELGKGKSVERSWSSEDSGESSFEKSDKGLRLQCKNFGGESSKSGLDNLVSGNIVIDLSGGGEMRKHMGHSFKEALVNGGPGLVMQVKNSVGQRSTDSESENEISFEVSHSSSDKSISHVSETQQLDRDNLVAKVVANSSGRLRKVSSKKVTKTISSVKRHGMKTRKDRNSICQGLDELRKGISSSIPDKDRWDVDVELSKVKEKGVELGYLKFPKFVNNGGVANEGRGDSEVDWGPKPFWFLNGWLEDKALLEGVRNCWLSCQAGASAGLLLKNKIRVVRSHLKAYSKTNKLDGDMIKALEKELARIEGCDVASRWTVGLREQRSSCLVKLWKQIHLDEQK</sequence>
<proteinExistence type="predicted"/>
<keyword evidence="3" id="KW-1185">Reference proteome</keyword>
<gene>
    <name evidence="2" type="ORF">Dsin_020869</name>
</gene>
<evidence type="ECO:0000256" key="1">
    <source>
        <dbReference type="SAM" id="MobiDB-lite"/>
    </source>
</evidence>
<protein>
    <recommendedName>
        <fullName evidence="4">DUF4283 domain-containing protein</fullName>
    </recommendedName>
</protein>
<comment type="caution">
    <text evidence="2">The sequence shown here is derived from an EMBL/GenBank/DDBJ whole genome shotgun (WGS) entry which is preliminary data.</text>
</comment>
<dbReference type="AlphaFoldDB" id="A0AAE0AB92"/>
<feature type="compositionally biased region" description="Basic and acidic residues" evidence="1">
    <location>
        <begin position="331"/>
        <end position="341"/>
    </location>
</feature>
<evidence type="ECO:0000313" key="3">
    <source>
        <dbReference type="Proteomes" id="UP001281410"/>
    </source>
</evidence>
<feature type="region of interest" description="Disordered" evidence="1">
    <location>
        <begin position="470"/>
        <end position="494"/>
    </location>
</feature>
<evidence type="ECO:0000313" key="2">
    <source>
        <dbReference type="EMBL" id="KAK3206823.1"/>
    </source>
</evidence>
<reference evidence="2" key="1">
    <citation type="journal article" date="2023" name="Plant J.">
        <title>Genome sequences and population genomics provide insights into the demographic history, inbreeding, and mutation load of two 'living fossil' tree species of Dipteronia.</title>
        <authorList>
            <person name="Feng Y."/>
            <person name="Comes H.P."/>
            <person name="Chen J."/>
            <person name="Zhu S."/>
            <person name="Lu R."/>
            <person name="Zhang X."/>
            <person name="Li P."/>
            <person name="Qiu J."/>
            <person name="Olsen K.M."/>
            <person name="Qiu Y."/>
        </authorList>
    </citation>
    <scope>NUCLEOTIDE SEQUENCE</scope>
    <source>
        <strain evidence="2">NBL</strain>
    </source>
</reference>
<feature type="region of interest" description="Disordered" evidence="1">
    <location>
        <begin position="322"/>
        <end position="354"/>
    </location>
</feature>
<feature type="region of interest" description="Disordered" evidence="1">
    <location>
        <begin position="419"/>
        <end position="450"/>
    </location>
</feature>
<dbReference type="EMBL" id="JANJYJ010000006">
    <property type="protein sequence ID" value="KAK3206823.1"/>
    <property type="molecule type" value="Genomic_DNA"/>
</dbReference>
<dbReference type="Proteomes" id="UP001281410">
    <property type="component" value="Unassembled WGS sequence"/>
</dbReference>
<organism evidence="2 3">
    <name type="scientific">Dipteronia sinensis</name>
    <dbReference type="NCBI Taxonomy" id="43782"/>
    <lineage>
        <taxon>Eukaryota</taxon>
        <taxon>Viridiplantae</taxon>
        <taxon>Streptophyta</taxon>
        <taxon>Embryophyta</taxon>
        <taxon>Tracheophyta</taxon>
        <taxon>Spermatophyta</taxon>
        <taxon>Magnoliopsida</taxon>
        <taxon>eudicotyledons</taxon>
        <taxon>Gunneridae</taxon>
        <taxon>Pentapetalae</taxon>
        <taxon>rosids</taxon>
        <taxon>malvids</taxon>
        <taxon>Sapindales</taxon>
        <taxon>Sapindaceae</taxon>
        <taxon>Hippocastanoideae</taxon>
        <taxon>Acereae</taxon>
        <taxon>Dipteronia</taxon>
    </lineage>
</organism>
<name>A0AAE0AB92_9ROSI</name>
<evidence type="ECO:0008006" key="4">
    <source>
        <dbReference type="Google" id="ProtNLM"/>
    </source>
</evidence>
<accession>A0AAE0AB92</accession>